<accession>A0AAW4GC88</accession>
<dbReference type="RefSeq" id="WP_204719057.1">
    <property type="nucleotide sequence ID" value="NZ_JAFFGU010000032.1"/>
</dbReference>
<dbReference type="Proteomes" id="UP001195196">
    <property type="component" value="Unassembled WGS sequence"/>
</dbReference>
<gene>
    <name evidence="1" type="ORF">JTZ10_23200</name>
</gene>
<reference evidence="1" key="1">
    <citation type="submission" date="2021-02" db="EMBL/GenBank/DDBJ databases">
        <title>Taxonomy, biology and ecology of Rhodococcus bacteria occurring in California pistachio and other woody hosts as revealed by genome sequence analyses.</title>
        <authorList>
            <person name="Riely B."/>
            <person name="Gai Y."/>
        </authorList>
    </citation>
    <scope>NUCLEOTIDE SEQUENCE</scope>
    <source>
        <strain evidence="1">BP-295</strain>
    </source>
</reference>
<sequence>MKPVAETIYLEERTSNGFIIAAGNRAKMLWKLQLSLQGDNPTHGTFSAVYYKDYQWQGNVLRMVDALGDAVSAVGGKRGRWPL</sequence>
<protein>
    <submittedName>
        <fullName evidence="1">Uncharacterized protein</fullName>
    </submittedName>
</protein>
<comment type="caution">
    <text evidence="1">The sequence shown here is derived from an EMBL/GenBank/DDBJ whole genome shotgun (WGS) entry which is preliminary data.</text>
</comment>
<evidence type="ECO:0000313" key="1">
    <source>
        <dbReference type="EMBL" id="MBM7280649.1"/>
    </source>
</evidence>
<organism evidence="1 2">
    <name type="scientific">Gordonia rubripertincta</name>
    <name type="common">Rhodococcus corallinus</name>
    <dbReference type="NCBI Taxonomy" id="36822"/>
    <lineage>
        <taxon>Bacteria</taxon>
        <taxon>Bacillati</taxon>
        <taxon>Actinomycetota</taxon>
        <taxon>Actinomycetes</taxon>
        <taxon>Mycobacteriales</taxon>
        <taxon>Gordoniaceae</taxon>
        <taxon>Gordonia</taxon>
    </lineage>
</organism>
<proteinExistence type="predicted"/>
<dbReference type="EMBL" id="JAFFGU010000032">
    <property type="protein sequence ID" value="MBM7280649.1"/>
    <property type="molecule type" value="Genomic_DNA"/>
</dbReference>
<dbReference type="AlphaFoldDB" id="A0AAW4GC88"/>
<evidence type="ECO:0000313" key="2">
    <source>
        <dbReference type="Proteomes" id="UP001195196"/>
    </source>
</evidence>
<name>A0AAW4GC88_GORRU</name>